<evidence type="ECO:0000313" key="4">
    <source>
        <dbReference type="Proteomes" id="UP000054097"/>
    </source>
</evidence>
<dbReference type="HOGENOM" id="CLU_000288_6_5_1"/>
<feature type="domain" description="NACHT" evidence="2">
    <location>
        <begin position="212"/>
        <end position="357"/>
    </location>
</feature>
<proteinExistence type="predicted"/>
<dbReference type="Proteomes" id="UP000054097">
    <property type="component" value="Unassembled WGS sequence"/>
</dbReference>
<dbReference type="InterPro" id="IPR027417">
    <property type="entry name" value="P-loop_NTPase"/>
</dbReference>
<feature type="non-terminal residue" evidence="3">
    <location>
        <position position="544"/>
    </location>
</feature>
<dbReference type="InterPro" id="IPR007111">
    <property type="entry name" value="NACHT_NTPase"/>
</dbReference>
<dbReference type="PROSITE" id="PS50837">
    <property type="entry name" value="NACHT"/>
    <property type="match status" value="1"/>
</dbReference>
<dbReference type="InterPro" id="IPR056884">
    <property type="entry name" value="NPHP3-like_N"/>
</dbReference>
<name>A0A0C3ATQ3_SERVB</name>
<accession>A0A0C3ATQ3</accession>
<evidence type="ECO:0000259" key="2">
    <source>
        <dbReference type="PROSITE" id="PS50837"/>
    </source>
</evidence>
<protein>
    <recommendedName>
        <fullName evidence="2">NACHT domain-containing protein</fullName>
    </recommendedName>
</protein>
<dbReference type="EMBL" id="KN824295">
    <property type="protein sequence ID" value="KIM27950.1"/>
    <property type="molecule type" value="Genomic_DNA"/>
</dbReference>
<keyword evidence="4" id="KW-1185">Reference proteome</keyword>
<dbReference type="SUPFAM" id="SSF52540">
    <property type="entry name" value="P-loop containing nucleoside triphosphate hydrolases"/>
    <property type="match status" value="1"/>
</dbReference>
<dbReference type="OrthoDB" id="4760524at2759"/>
<evidence type="ECO:0000256" key="1">
    <source>
        <dbReference type="ARBA" id="ARBA00022737"/>
    </source>
</evidence>
<keyword evidence="1" id="KW-0677">Repeat</keyword>
<dbReference type="STRING" id="933852.A0A0C3ATQ3"/>
<dbReference type="Gene3D" id="3.40.50.300">
    <property type="entry name" value="P-loop containing nucleotide triphosphate hydrolases"/>
    <property type="match status" value="1"/>
</dbReference>
<reference evidence="3 4" key="1">
    <citation type="submission" date="2014-04" db="EMBL/GenBank/DDBJ databases">
        <authorList>
            <consortium name="DOE Joint Genome Institute"/>
            <person name="Kuo A."/>
            <person name="Zuccaro A."/>
            <person name="Kohler A."/>
            <person name="Nagy L.G."/>
            <person name="Floudas D."/>
            <person name="Copeland A."/>
            <person name="Barry K.W."/>
            <person name="Cichocki N."/>
            <person name="Veneault-Fourrey C."/>
            <person name="LaButti K."/>
            <person name="Lindquist E.A."/>
            <person name="Lipzen A."/>
            <person name="Lundell T."/>
            <person name="Morin E."/>
            <person name="Murat C."/>
            <person name="Sun H."/>
            <person name="Tunlid A."/>
            <person name="Henrissat B."/>
            <person name="Grigoriev I.V."/>
            <person name="Hibbett D.S."/>
            <person name="Martin F."/>
            <person name="Nordberg H.P."/>
            <person name="Cantor M.N."/>
            <person name="Hua S.X."/>
        </authorList>
    </citation>
    <scope>NUCLEOTIDE SEQUENCE [LARGE SCALE GENOMIC DNA]</scope>
    <source>
        <strain evidence="3 4">MAFF 305830</strain>
    </source>
</reference>
<dbReference type="PANTHER" id="PTHR10039:SF17">
    <property type="entry name" value="FUNGAL STAND N-TERMINAL GOODBYE DOMAIN-CONTAINING PROTEIN-RELATED"/>
    <property type="match status" value="1"/>
</dbReference>
<evidence type="ECO:0000313" key="3">
    <source>
        <dbReference type="EMBL" id="KIM27950.1"/>
    </source>
</evidence>
<organism evidence="3 4">
    <name type="scientific">Serendipita vermifera MAFF 305830</name>
    <dbReference type="NCBI Taxonomy" id="933852"/>
    <lineage>
        <taxon>Eukaryota</taxon>
        <taxon>Fungi</taxon>
        <taxon>Dikarya</taxon>
        <taxon>Basidiomycota</taxon>
        <taxon>Agaricomycotina</taxon>
        <taxon>Agaricomycetes</taxon>
        <taxon>Sebacinales</taxon>
        <taxon>Serendipitaceae</taxon>
        <taxon>Serendipita</taxon>
    </lineage>
</organism>
<dbReference type="AlphaFoldDB" id="A0A0C3ATQ3"/>
<sequence>MYALSLMWTVIEVAAIIKEASEASSILSPLQVICVSIDKVLKLAAANLFDEIHAMSLTERLNHHRQHLQDEYRDMQAREAKSLIYPPLPLFMDALQTYLLTLDAIHNRLKDRYQVIHGVVSLAQISQDPGIVLELETQLDEAFRVLIRQIQDCIIQVTFNISHQVSETRLSQLLSSAVDARGDRVRPLTPGTRVKTISQLDAWAHSQDRSDQIFWLHDNAGTGKSTLAAHMARKWHLNGTLAAHFFFNQDGGRSFRTLDRFYTTLVREISENYPSTKHFIFSTLENPDYSNGSSAEAFDHLLATIVGRVSAALGKPLIFVIDALDECADDDVQIFLTTLLSVQSNPKHVRFFLTSRPTPAIKAIFDGAAKVGGKGVVLLDVKSDDVVRDQDVAIYVRHTLSNFPISDQDTVIECARGVFLWATLACDTLQKAVARTTVLRKFQSNIPHGHMASLYETVLETALPPDPSAHHFQLLKSVLQGVTLACRPISIFSIQSLFPKWKNSMVENQDYVEFFVKKLGSIMKDGTPYLPIYLLHPTFREFIE</sequence>
<dbReference type="Pfam" id="PF24883">
    <property type="entry name" value="NPHP3_N"/>
    <property type="match status" value="1"/>
</dbReference>
<gene>
    <name evidence="3" type="ORF">M408DRAFT_146400</name>
</gene>
<dbReference type="PANTHER" id="PTHR10039">
    <property type="entry name" value="AMELOGENIN"/>
    <property type="match status" value="1"/>
</dbReference>
<reference evidence="4" key="2">
    <citation type="submission" date="2015-01" db="EMBL/GenBank/DDBJ databases">
        <title>Evolutionary Origins and Diversification of the Mycorrhizal Mutualists.</title>
        <authorList>
            <consortium name="DOE Joint Genome Institute"/>
            <consortium name="Mycorrhizal Genomics Consortium"/>
            <person name="Kohler A."/>
            <person name="Kuo A."/>
            <person name="Nagy L.G."/>
            <person name="Floudas D."/>
            <person name="Copeland A."/>
            <person name="Barry K.W."/>
            <person name="Cichocki N."/>
            <person name="Veneault-Fourrey C."/>
            <person name="LaButti K."/>
            <person name="Lindquist E.A."/>
            <person name="Lipzen A."/>
            <person name="Lundell T."/>
            <person name="Morin E."/>
            <person name="Murat C."/>
            <person name="Riley R."/>
            <person name="Ohm R."/>
            <person name="Sun H."/>
            <person name="Tunlid A."/>
            <person name="Henrissat B."/>
            <person name="Grigoriev I.V."/>
            <person name="Hibbett D.S."/>
            <person name="Martin F."/>
        </authorList>
    </citation>
    <scope>NUCLEOTIDE SEQUENCE [LARGE SCALE GENOMIC DNA]</scope>
    <source>
        <strain evidence="4">MAFF 305830</strain>
    </source>
</reference>